<feature type="binding site" evidence="10">
    <location>
        <position position="492"/>
    </location>
    <ligand>
        <name>NAD(+)</name>
        <dbReference type="ChEBI" id="CHEBI:57540"/>
    </ligand>
</feature>
<feature type="domain" description="Urocanase N-terminal" evidence="12">
    <location>
        <begin position="12"/>
        <end position="137"/>
    </location>
</feature>
<dbReference type="RefSeq" id="WP_041086671.1">
    <property type="nucleotide sequence ID" value="NZ_JXRP01000009.1"/>
</dbReference>
<comment type="pathway">
    <text evidence="1 10">Amino-acid degradation; L-histidine degradation into L-glutamate; N-formimidoyl-L-glutamate from L-histidine: step 2/3.</text>
</comment>
<proteinExistence type="inferred from homology"/>
<comment type="function">
    <text evidence="9 10">Catalyzes the conversion of urocanate to 4-imidazolone-5-propionate.</text>
</comment>
<dbReference type="Pfam" id="PF01175">
    <property type="entry name" value="Urocanase"/>
    <property type="match status" value="1"/>
</dbReference>
<feature type="binding site" evidence="10">
    <location>
        <position position="201"/>
    </location>
    <ligand>
        <name>NAD(+)</name>
        <dbReference type="ChEBI" id="CHEBI:57540"/>
    </ligand>
</feature>
<evidence type="ECO:0000256" key="3">
    <source>
        <dbReference type="ARBA" id="ARBA00011992"/>
    </source>
</evidence>
<dbReference type="GO" id="GO:0005737">
    <property type="term" value="C:cytoplasm"/>
    <property type="evidence" value="ECO:0007669"/>
    <property type="project" value="UniProtKB-SubCell"/>
</dbReference>
<evidence type="ECO:0000313" key="15">
    <source>
        <dbReference type="Proteomes" id="UP000031938"/>
    </source>
</evidence>
<dbReference type="InterPro" id="IPR023637">
    <property type="entry name" value="Urocanase-like"/>
</dbReference>
<dbReference type="FunFam" id="3.40.50.10730:FF:000001">
    <property type="entry name" value="Urocanate hydratase"/>
    <property type="match status" value="1"/>
</dbReference>
<evidence type="ECO:0000256" key="10">
    <source>
        <dbReference type="HAMAP-Rule" id="MF_00577"/>
    </source>
</evidence>
<dbReference type="PIRSF" id="PIRSF001423">
    <property type="entry name" value="Urocanate_hydrat"/>
    <property type="match status" value="1"/>
</dbReference>
<dbReference type="NCBIfam" id="NF003820">
    <property type="entry name" value="PRK05414.1"/>
    <property type="match status" value="1"/>
</dbReference>
<dbReference type="InterPro" id="IPR035085">
    <property type="entry name" value="Urocanase_Rossmann-like"/>
</dbReference>
<dbReference type="InterPro" id="IPR035400">
    <property type="entry name" value="Urocanase_N"/>
</dbReference>
<evidence type="ECO:0000259" key="11">
    <source>
        <dbReference type="Pfam" id="PF01175"/>
    </source>
</evidence>
<feature type="binding site" evidence="10">
    <location>
        <begin position="263"/>
        <end position="267"/>
    </location>
    <ligand>
        <name>NAD(+)</name>
        <dbReference type="ChEBI" id="CHEBI:57540"/>
    </ligand>
</feature>
<feature type="binding site" evidence="10">
    <location>
        <begin position="242"/>
        <end position="243"/>
    </location>
    <ligand>
        <name>NAD(+)</name>
        <dbReference type="ChEBI" id="CHEBI:57540"/>
    </ligand>
</feature>
<feature type="binding site" evidence="10">
    <location>
        <begin position="273"/>
        <end position="274"/>
    </location>
    <ligand>
        <name>NAD(+)</name>
        <dbReference type="ChEBI" id="CHEBI:57540"/>
    </ligand>
</feature>
<feature type="binding site" evidence="10">
    <location>
        <position position="196"/>
    </location>
    <ligand>
        <name>NAD(+)</name>
        <dbReference type="ChEBI" id="CHEBI:57540"/>
    </ligand>
</feature>
<feature type="binding site" evidence="10">
    <location>
        <position position="322"/>
    </location>
    <ligand>
        <name>NAD(+)</name>
        <dbReference type="ChEBI" id="CHEBI:57540"/>
    </ligand>
</feature>
<dbReference type="PANTHER" id="PTHR12216:SF4">
    <property type="entry name" value="UROCANATE HYDRATASE"/>
    <property type="match status" value="1"/>
</dbReference>
<organism evidence="14 15">
    <name type="scientific">Jeotgalibacillus soli</name>
    <dbReference type="NCBI Taxonomy" id="889306"/>
    <lineage>
        <taxon>Bacteria</taxon>
        <taxon>Bacillati</taxon>
        <taxon>Bacillota</taxon>
        <taxon>Bacilli</taxon>
        <taxon>Bacillales</taxon>
        <taxon>Caryophanaceae</taxon>
        <taxon>Jeotgalibacillus</taxon>
    </lineage>
</organism>
<dbReference type="InterPro" id="IPR038364">
    <property type="entry name" value="Urocanase_central_sf"/>
</dbReference>
<dbReference type="GO" id="GO:0019557">
    <property type="term" value="P:L-histidine catabolic process to glutamate and formate"/>
    <property type="evidence" value="ECO:0007669"/>
    <property type="project" value="UniProtKB-UniPathway"/>
</dbReference>
<comment type="cofactor">
    <cofactor evidence="10">
        <name>NAD(+)</name>
        <dbReference type="ChEBI" id="CHEBI:57540"/>
    </cofactor>
    <text evidence="10">Binds 1 NAD(+) per subunit.</text>
</comment>
<comment type="subcellular location">
    <subcellularLocation>
        <location evidence="10">Cytoplasm</location>
    </subcellularLocation>
</comment>
<dbReference type="GO" id="GO:0016153">
    <property type="term" value="F:urocanate hydratase activity"/>
    <property type="evidence" value="ECO:0007669"/>
    <property type="project" value="UniProtKB-UniRule"/>
</dbReference>
<evidence type="ECO:0000256" key="1">
    <source>
        <dbReference type="ARBA" id="ARBA00004794"/>
    </source>
</evidence>
<dbReference type="InterPro" id="IPR055351">
    <property type="entry name" value="Urocanase"/>
</dbReference>
<dbReference type="NCBIfam" id="TIGR01228">
    <property type="entry name" value="hutU"/>
    <property type="match status" value="1"/>
</dbReference>
<dbReference type="EC" id="4.2.1.49" evidence="3 10"/>
<evidence type="ECO:0000256" key="7">
    <source>
        <dbReference type="ARBA" id="ARBA00031640"/>
    </source>
</evidence>
<dbReference type="AlphaFoldDB" id="A0A0C2VZW8"/>
<evidence type="ECO:0000256" key="4">
    <source>
        <dbReference type="ARBA" id="ARBA00022808"/>
    </source>
</evidence>
<feature type="binding site" evidence="10">
    <location>
        <begin position="176"/>
        <end position="178"/>
    </location>
    <ligand>
        <name>NAD(+)</name>
        <dbReference type="ChEBI" id="CHEBI:57540"/>
    </ligand>
</feature>
<dbReference type="InterPro" id="IPR023636">
    <property type="entry name" value="Urocanase_CS"/>
</dbReference>
<dbReference type="OrthoDB" id="9764874at2"/>
<accession>A0A0C2VZW8</accession>
<dbReference type="PROSITE" id="PS01233">
    <property type="entry name" value="UROCANASE"/>
    <property type="match status" value="1"/>
</dbReference>
<evidence type="ECO:0000313" key="14">
    <source>
        <dbReference type="EMBL" id="KIL49473.1"/>
    </source>
</evidence>
<feature type="domain" description="Urocanase Rossmann-like" evidence="11">
    <location>
        <begin position="140"/>
        <end position="348"/>
    </location>
</feature>
<protein>
    <recommendedName>
        <fullName evidence="3 10">Urocanate hydratase</fullName>
        <shortName evidence="10">Urocanase</shortName>
        <ecNumber evidence="3 10">4.2.1.49</ecNumber>
    </recommendedName>
    <alternativeName>
        <fullName evidence="7 10">Imidazolonepropionate hydrolase</fullName>
    </alternativeName>
</protein>
<dbReference type="PANTHER" id="PTHR12216">
    <property type="entry name" value="UROCANATE HYDRATASE"/>
    <property type="match status" value="1"/>
</dbReference>
<keyword evidence="15" id="KW-1185">Reference proteome</keyword>
<evidence type="ECO:0000256" key="8">
    <source>
        <dbReference type="ARBA" id="ARBA00047623"/>
    </source>
</evidence>
<keyword evidence="6 10" id="KW-0456">Lyase</keyword>
<dbReference type="InterPro" id="IPR035401">
    <property type="entry name" value="Urocanase_C"/>
</dbReference>
<evidence type="ECO:0000256" key="6">
    <source>
        <dbReference type="ARBA" id="ARBA00023239"/>
    </source>
</evidence>
<dbReference type="Proteomes" id="UP000031938">
    <property type="component" value="Unassembled WGS sequence"/>
</dbReference>
<gene>
    <name evidence="10" type="primary">hutU</name>
    <name evidence="14" type="ORF">KP78_09410</name>
</gene>
<dbReference type="UniPathway" id="UPA00379">
    <property type="reaction ID" value="UER00550"/>
</dbReference>
<dbReference type="SUPFAM" id="SSF111326">
    <property type="entry name" value="Urocanase"/>
    <property type="match status" value="1"/>
</dbReference>
<dbReference type="InterPro" id="IPR036190">
    <property type="entry name" value="Urocanase_sf"/>
</dbReference>
<evidence type="ECO:0000259" key="13">
    <source>
        <dbReference type="Pfam" id="PF17392"/>
    </source>
</evidence>
<evidence type="ECO:0000256" key="2">
    <source>
        <dbReference type="ARBA" id="ARBA00007578"/>
    </source>
</evidence>
<reference evidence="14 15" key="1">
    <citation type="submission" date="2015-01" db="EMBL/GenBank/DDBJ databases">
        <title>Genome sequencing of Jeotgalibacillus soli.</title>
        <authorList>
            <person name="Goh K.M."/>
            <person name="Chan K.-G."/>
            <person name="Yaakop A.S."/>
            <person name="Ee R."/>
            <person name="Gan H.M."/>
            <person name="Chan C.S."/>
        </authorList>
    </citation>
    <scope>NUCLEOTIDE SEQUENCE [LARGE SCALE GENOMIC DNA]</scope>
    <source>
        <strain evidence="14 15">P9</strain>
    </source>
</reference>
<comment type="catalytic activity">
    <reaction evidence="8 10">
        <text>4-imidazolone-5-propanoate = trans-urocanate + H2O</text>
        <dbReference type="Rhea" id="RHEA:13101"/>
        <dbReference type="ChEBI" id="CHEBI:15377"/>
        <dbReference type="ChEBI" id="CHEBI:17771"/>
        <dbReference type="ChEBI" id="CHEBI:77893"/>
        <dbReference type="EC" id="4.2.1.49"/>
    </reaction>
</comment>
<feature type="binding site" evidence="10">
    <location>
        <begin position="52"/>
        <end position="53"/>
    </location>
    <ligand>
        <name>NAD(+)</name>
        <dbReference type="ChEBI" id="CHEBI:57540"/>
    </ligand>
</feature>
<feature type="active site" evidence="10">
    <location>
        <position position="410"/>
    </location>
</feature>
<feature type="binding site" evidence="10">
    <location>
        <position position="130"/>
    </location>
    <ligand>
        <name>NAD(+)</name>
        <dbReference type="ChEBI" id="CHEBI:57540"/>
    </ligand>
</feature>
<dbReference type="STRING" id="889306.KP78_09410"/>
<dbReference type="Gene3D" id="3.40.50.10730">
    <property type="entry name" value="Urocanase like domains"/>
    <property type="match status" value="1"/>
</dbReference>
<evidence type="ECO:0000256" key="9">
    <source>
        <dbReference type="ARBA" id="ARBA00056569"/>
    </source>
</evidence>
<comment type="caution">
    <text evidence="14">The sequence shown here is derived from an EMBL/GenBank/DDBJ whole genome shotgun (WGS) entry which is preliminary data.</text>
</comment>
<comment type="similarity">
    <text evidence="2 10">Belongs to the urocanase family.</text>
</comment>
<keyword evidence="5 10" id="KW-0520">NAD</keyword>
<dbReference type="EMBL" id="JXRP01000009">
    <property type="protein sequence ID" value="KIL49473.1"/>
    <property type="molecule type" value="Genomic_DNA"/>
</dbReference>
<keyword evidence="10" id="KW-0963">Cytoplasm</keyword>
<evidence type="ECO:0000256" key="5">
    <source>
        <dbReference type="ARBA" id="ARBA00023027"/>
    </source>
</evidence>
<evidence type="ECO:0000259" key="12">
    <source>
        <dbReference type="Pfam" id="PF17391"/>
    </source>
</evidence>
<keyword evidence="4 10" id="KW-0369">Histidine metabolism</keyword>
<sequence length="559" mass="61433">MRAHKNVVRQYKAFRGTELHTKGWQQEAALRMLLNNLDPDVAERPEDLVVYGGIGKAARNWPAFDTIVKSLKELENDETLLVQSGKPVAVFKSHPDAPRVLLANSNLVPAFANWKTFHELDHKGLMMYGQMTAGSWIYIGSQGIVQGTYETFAEVGRQHFGGTLKGTIAVTAGLGGMGGAQPLAITMCGGVCLAIDVDETRVDRRLETRYLDVKTNSLEEAITLAEQAKQEGRALSIGVIGNAAELLPEMLKKDFTPDVLTDQTSAHDPLNGYLPIGMKLEEGRIMRKEQPERYMKLASQSMAVHVQAMLDLQKKGAVTFDYGNNIRQVAKDEGVTNAFDFPGFVPAYIRPQFCEGKGPFRWVALSGDPEDIYKTDEVILREFVQNEHLCNWIRMAREKILFQGLPSRICWLGYGERARFGKIINEMVKNGELKAPIVIGRDHLDSGSVASPNRETESMLDGSDAVADWPILNAMINAVGGATWVSVHHGGGVGMGYSIHAGMVIVADGTEEAAARIQRVLTTDPGMGIVRHVDAGYDLAKKTAREKGVNIPMLEENSE</sequence>
<dbReference type="PATRIC" id="fig|889306.3.peg.946"/>
<dbReference type="Pfam" id="PF17391">
    <property type="entry name" value="Urocanase_N"/>
    <property type="match status" value="1"/>
</dbReference>
<dbReference type="HAMAP" id="MF_00577">
    <property type="entry name" value="HutU"/>
    <property type="match status" value="1"/>
</dbReference>
<name>A0A0C2VZW8_9BACL</name>
<dbReference type="Pfam" id="PF17392">
    <property type="entry name" value="Urocanase_C"/>
    <property type="match status" value="1"/>
</dbReference>
<dbReference type="GO" id="GO:0019556">
    <property type="term" value="P:L-histidine catabolic process to glutamate and formamide"/>
    <property type="evidence" value="ECO:0007669"/>
    <property type="project" value="UniProtKB-UniPathway"/>
</dbReference>
<feature type="domain" description="Urocanase C-terminal" evidence="13">
    <location>
        <begin position="351"/>
        <end position="545"/>
    </location>
</feature>
<dbReference type="Gene3D" id="3.40.1770.10">
    <property type="entry name" value="Urocanase superfamily"/>
    <property type="match status" value="1"/>
</dbReference>